<dbReference type="Pfam" id="PF22422">
    <property type="entry name" value="MGH1-like_GH"/>
    <property type="match status" value="1"/>
</dbReference>
<keyword evidence="3" id="KW-1185">Reference proteome</keyword>
<dbReference type="Gene3D" id="1.50.10.10">
    <property type="match status" value="1"/>
</dbReference>
<proteinExistence type="predicted"/>
<accession>A0AAE0FKS1</accession>
<evidence type="ECO:0000313" key="2">
    <source>
        <dbReference type="EMBL" id="KAK3261667.1"/>
    </source>
</evidence>
<dbReference type="InterPro" id="IPR054491">
    <property type="entry name" value="MGH1-like_GH"/>
</dbReference>
<dbReference type="GO" id="GO:0005975">
    <property type="term" value="P:carbohydrate metabolic process"/>
    <property type="evidence" value="ECO:0007669"/>
    <property type="project" value="InterPro"/>
</dbReference>
<dbReference type="EMBL" id="LGRX02016752">
    <property type="protein sequence ID" value="KAK3261667.1"/>
    <property type="molecule type" value="Genomic_DNA"/>
</dbReference>
<dbReference type="InterPro" id="IPR008928">
    <property type="entry name" value="6-hairpin_glycosidase_sf"/>
</dbReference>
<sequence length="372" mass="41341">ACHADGEENSCGLDGCRPTINAIMYGEASALASMARLLANETQALRFDEEAAKWQQVILQQLWSDELQFFVTKTVNPPRSLHEELVAGRLVTYFGCLACDPKRTCPPPRGWPHNKQVTVRELMGLSSPWYFNAVPATPEAAQKYAAGFAQLRDAEGFGAEWGPRTCERRHACYNFSNNAQCNWNGGSWPFETSKVGTALINLLNNYPPQPHADAADFVRLLAGYARAHTRSNAVESAPPHIDEDIHPDDGYWITRRKLFANAGDPLKNRGEHYFHSSYCDLVLAGLVGMQAPTDGERAKGALFVVNPLVGDLQAAAVEWFAATDIMFHGHQVSVVYDRDGEHYQEGRGLHVWVNNRKVVTVSPLKRFVYIPS</sequence>
<dbReference type="InterPro" id="IPR012341">
    <property type="entry name" value="6hp_glycosidase-like_sf"/>
</dbReference>
<feature type="domain" description="Mannosylglycerate hydrolase MGH1-like glycoside hydrolase" evidence="1">
    <location>
        <begin position="13"/>
        <end position="276"/>
    </location>
</feature>
<organism evidence="2 3">
    <name type="scientific">Cymbomonas tetramitiformis</name>
    <dbReference type="NCBI Taxonomy" id="36881"/>
    <lineage>
        <taxon>Eukaryota</taxon>
        <taxon>Viridiplantae</taxon>
        <taxon>Chlorophyta</taxon>
        <taxon>Pyramimonadophyceae</taxon>
        <taxon>Pyramimonadales</taxon>
        <taxon>Pyramimonadaceae</taxon>
        <taxon>Cymbomonas</taxon>
    </lineage>
</organism>
<evidence type="ECO:0000313" key="3">
    <source>
        <dbReference type="Proteomes" id="UP001190700"/>
    </source>
</evidence>
<dbReference type="Proteomes" id="UP001190700">
    <property type="component" value="Unassembled WGS sequence"/>
</dbReference>
<protein>
    <recommendedName>
        <fullName evidence="1">Mannosylglycerate hydrolase MGH1-like glycoside hydrolase domain-containing protein</fullName>
    </recommendedName>
</protein>
<dbReference type="SUPFAM" id="SSF48208">
    <property type="entry name" value="Six-hairpin glycosidases"/>
    <property type="match status" value="1"/>
</dbReference>
<feature type="non-terminal residue" evidence="2">
    <location>
        <position position="1"/>
    </location>
</feature>
<evidence type="ECO:0000259" key="1">
    <source>
        <dbReference type="Pfam" id="PF22422"/>
    </source>
</evidence>
<comment type="caution">
    <text evidence="2">The sequence shown here is derived from an EMBL/GenBank/DDBJ whole genome shotgun (WGS) entry which is preliminary data.</text>
</comment>
<name>A0AAE0FKS1_9CHLO</name>
<gene>
    <name evidence="2" type="ORF">CYMTET_29437</name>
</gene>
<reference evidence="2 3" key="1">
    <citation type="journal article" date="2015" name="Genome Biol. Evol.">
        <title>Comparative Genomics of a Bacterivorous Green Alga Reveals Evolutionary Causalities and Consequences of Phago-Mixotrophic Mode of Nutrition.</title>
        <authorList>
            <person name="Burns J.A."/>
            <person name="Paasch A."/>
            <person name="Narechania A."/>
            <person name="Kim E."/>
        </authorList>
    </citation>
    <scope>NUCLEOTIDE SEQUENCE [LARGE SCALE GENOMIC DNA]</scope>
    <source>
        <strain evidence="2 3">PLY_AMNH</strain>
    </source>
</reference>
<dbReference type="AlphaFoldDB" id="A0AAE0FKS1"/>